<feature type="compositionally biased region" description="Basic and acidic residues" evidence="9">
    <location>
        <begin position="391"/>
        <end position="407"/>
    </location>
</feature>
<dbReference type="PRINTS" id="PR00923">
    <property type="entry name" value="LACTOPTASE"/>
</dbReference>
<feature type="region of interest" description="Disordered" evidence="9">
    <location>
        <begin position="359"/>
        <end position="379"/>
    </location>
</feature>
<comment type="similarity">
    <text evidence="2">Belongs to the peptidase S15 family.</text>
</comment>
<dbReference type="Gene3D" id="2.60.120.260">
    <property type="entry name" value="Galactose-binding domain-like"/>
    <property type="match status" value="1"/>
</dbReference>
<comment type="catalytic activity">
    <reaction evidence="1">
        <text>Hydrolyzes Xaa-Pro-|- bonds to release unblocked, N-terminal dipeptides from substrates including Ala-Pro-|-p-nitroanilide and (sequentially) Tyr-Pro-|-Phe-Pro-|-Gly-Pro-|-Ile.</text>
        <dbReference type="EC" id="3.4.14.11"/>
    </reaction>
</comment>
<dbReference type="Gene3D" id="3.40.50.1820">
    <property type="entry name" value="alpha/beta hydrolase"/>
    <property type="match status" value="2"/>
</dbReference>
<feature type="signal peptide" evidence="10">
    <location>
        <begin position="1"/>
        <end position="26"/>
    </location>
</feature>
<organism evidence="12 13">
    <name type="scientific">Salininema proteolyticum</name>
    <dbReference type="NCBI Taxonomy" id="1607685"/>
    <lineage>
        <taxon>Bacteria</taxon>
        <taxon>Bacillati</taxon>
        <taxon>Actinomycetota</taxon>
        <taxon>Actinomycetes</taxon>
        <taxon>Glycomycetales</taxon>
        <taxon>Glycomycetaceae</taxon>
        <taxon>Salininema</taxon>
    </lineage>
</organism>
<keyword evidence="7" id="KW-0720">Serine protease</keyword>
<dbReference type="EC" id="3.4.14.11" evidence="3"/>
<evidence type="ECO:0000313" key="13">
    <source>
        <dbReference type="Proteomes" id="UP001595823"/>
    </source>
</evidence>
<dbReference type="Pfam" id="PF08530">
    <property type="entry name" value="PepX_C"/>
    <property type="match status" value="1"/>
</dbReference>
<dbReference type="Proteomes" id="UP001595823">
    <property type="component" value="Unassembled WGS sequence"/>
</dbReference>
<comment type="caution">
    <text evidence="12">The sequence shown here is derived from an EMBL/GenBank/DDBJ whole genome shotgun (WGS) entry which is preliminary data.</text>
</comment>
<keyword evidence="10" id="KW-0732">Signal</keyword>
<evidence type="ECO:0000256" key="1">
    <source>
        <dbReference type="ARBA" id="ARBA00000123"/>
    </source>
</evidence>
<evidence type="ECO:0000256" key="8">
    <source>
        <dbReference type="ARBA" id="ARBA00030045"/>
    </source>
</evidence>
<dbReference type="EMBL" id="JBHSDK010000013">
    <property type="protein sequence ID" value="MFC4335439.1"/>
    <property type="molecule type" value="Genomic_DNA"/>
</dbReference>
<dbReference type="Pfam" id="PF02129">
    <property type="entry name" value="Peptidase_S15"/>
    <property type="match status" value="1"/>
</dbReference>
<evidence type="ECO:0000256" key="4">
    <source>
        <dbReference type="ARBA" id="ARBA00022438"/>
    </source>
</evidence>
<keyword evidence="13" id="KW-1185">Reference proteome</keyword>
<evidence type="ECO:0000313" key="12">
    <source>
        <dbReference type="EMBL" id="MFC4335439.1"/>
    </source>
</evidence>
<keyword evidence="5" id="KW-0645">Protease</keyword>
<dbReference type="GO" id="GO:0016787">
    <property type="term" value="F:hydrolase activity"/>
    <property type="evidence" value="ECO:0007669"/>
    <property type="project" value="UniProtKB-KW"/>
</dbReference>
<evidence type="ECO:0000256" key="7">
    <source>
        <dbReference type="ARBA" id="ARBA00022825"/>
    </source>
</evidence>
<evidence type="ECO:0000259" key="11">
    <source>
        <dbReference type="SMART" id="SM00939"/>
    </source>
</evidence>
<feature type="region of interest" description="Disordered" evidence="9">
    <location>
        <begin position="391"/>
        <end position="419"/>
    </location>
</feature>
<dbReference type="RefSeq" id="WP_380620274.1">
    <property type="nucleotide sequence ID" value="NZ_JBHSDK010000013.1"/>
</dbReference>
<accession>A0ABV8TXE3</accession>
<evidence type="ECO:0000256" key="9">
    <source>
        <dbReference type="SAM" id="MobiDB-lite"/>
    </source>
</evidence>
<name>A0ABV8TXE3_9ACTN</name>
<keyword evidence="4" id="KW-0031">Aminopeptidase</keyword>
<feature type="domain" description="Xaa-Pro dipeptidyl-peptidase C-terminal" evidence="11">
    <location>
        <begin position="345"/>
        <end position="559"/>
    </location>
</feature>
<dbReference type="InterPro" id="IPR008979">
    <property type="entry name" value="Galactose-bd-like_sf"/>
</dbReference>
<evidence type="ECO:0000256" key="6">
    <source>
        <dbReference type="ARBA" id="ARBA00022801"/>
    </source>
</evidence>
<evidence type="ECO:0000256" key="10">
    <source>
        <dbReference type="SAM" id="SignalP"/>
    </source>
</evidence>
<dbReference type="SMART" id="SM00939">
    <property type="entry name" value="PepX_C"/>
    <property type="match status" value="1"/>
</dbReference>
<dbReference type="InterPro" id="IPR008252">
    <property type="entry name" value="Pept_S15_Xpro"/>
</dbReference>
<dbReference type="InterPro" id="IPR029058">
    <property type="entry name" value="AB_hydrolase_fold"/>
</dbReference>
<sequence length="563" mass="61020">MPNRRIRWSVAALTTGALVGAGVTGAGATAQEEADRETVRETVYVESDIDSDSDGSPDRIAVELVRPAGTEDGEKVPVIAQPSPYYGLSALQALRARGMELPIQAQGTPAHFGGWFDEYFVERGYAYLEPEMQGTARSDGCPTTGGTEDTASITAVVDWISGRAKAYDSDGAEVEADWAEPSVGMIGTSYNGTLPNAVAATGIEEVKTIVPTAAISSWYDYTSAEGIRYSGWDGGYPKYLAEFVASSKAKQVCGDVFEQLAHDAEDATADLNEFWDERDYRSDADKVEASVLHVHGQADYNVKTTHAGRWWEALAEEGVDQKLWLHPGAHSDPTGATPENRKFLEDWFDHWLKGEDNGVMDGPPVRVDRTDGSTDEYDSWPASEATEFHFGEDADGRGTLGEEKSPEASHPIEPGTVDGTEYIMGDALSEKDFRRTYATEPLTEERHLSGIAEVEVEFESGSDSTPVSAVLFSTDEDGSNPEFITRGAVDGKNHDSLREGEELVPGEKYSAEFELEPRDAVVGEGKRLVLAIVANYPDYVSEDAASDGLKIHLDGSKVKLSLD</sequence>
<dbReference type="InterPro" id="IPR013736">
    <property type="entry name" value="Xaa-Pro_dipept_C"/>
</dbReference>
<proteinExistence type="inferred from homology"/>
<gene>
    <name evidence="12" type="ORF">ACFPET_09540</name>
</gene>
<dbReference type="SUPFAM" id="SSF49785">
    <property type="entry name" value="Galactose-binding domain-like"/>
    <property type="match status" value="1"/>
</dbReference>
<dbReference type="InterPro" id="IPR000383">
    <property type="entry name" value="Xaa-Pro-like_dom"/>
</dbReference>
<protein>
    <recommendedName>
        <fullName evidence="3">Xaa-Pro dipeptidyl-peptidase</fullName>
        <ecNumber evidence="3">3.4.14.11</ecNumber>
    </recommendedName>
    <alternativeName>
        <fullName evidence="8">X-prolyl-dipeptidyl aminopeptidase</fullName>
    </alternativeName>
</protein>
<evidence type="ECO:0000256" key="5">
    <source>
        <dbReference type="ARBA" id="ARBA00022670"/>
    </source>
</evidence>
<reference evidence="13" key="1">
    <citation type="journal article" date="2019" name="Int. J. Syst. Evol. Microbiol.">
        <title>The Global Catalogue of Microorganisms (GCM) 10K type strain sequencing project: providing services to taxonomists for standard genome sequencing and annotation.</title>
        <authorList>
            <consortium name="The Broad Institute Genomics Platform"/>
            <consortium name="The Broad Institute Genome Sequencing Center for Infectious Disease"/>
            <person name="Wu L."/>
            <person name="Ma J."/>
        </authorList>
    </citation>
    <scope>NUCLEOTIDE SEQUENCE [LARGE SCALE GENOMIC DNA]</scope>
    <source>
        <strain evidence="13">IBRC-M 10908</strain>
    </source>
</reference>
<evidence type="ECO:0000256" key="3">
    <source>
        <dbReference type="ARBA" id="ARBA00012463"/>
    </source>
</evidence>
<dbReference type="SUPFAM" id="SSF53474">
    <property type="entry name" value="alpha/beta-Hydrolases"/>
    <property type="match status" value="1"/>
</dbReference>
<keyword evidence="6 12" id="KW-0378">Hydrolase</keyword>
<feature type="chain" id="PRO_5045337766" description="Xaa-Pro dipeptidyl-peptidase" evidence="10">
    <location>
        <begin position="27"/>
        <end position="563"/>
    </location>
</feature>
<evidence type="ECO:0000256" key="2">
    <source>
        <dbReference type="ARBA" id="ARBA00010819"/>
    </source>
</evidence>